<evidence type="ECO:0000313" key="3">
    <source>
        <dbReference type="Proteomes" id="UP001597520"/>
    </source>
</evidence>
<dbReference type="Pfam" id="PF02368">
    <property type="entry name" value="Big_2"/>
    <property type="match status" value="1"/>
</dbReference>
<sequence>MVPAVDVTIAEDDQTMAAGDTVALHASVKPENAFKPKIEWTSDNEDVATVSEDGEVRAVFHGTTHIHAATEDGKLQDSIEITVFSVSWSSTGNSISLFFSGSVYGNEEGTEPVSKDAFLLEDSGLTDIEKIGSVEHTAGEKHISINFDESPDPYNMVVAIKADSIFDESGNAIEGKIE</sequence>
<gene>
    <name evidence="2" type="ORF">ACFSUB_16230</name>
</gene>
<dbReference type="EMBL" id="JBHUML010000006">
    <property type="protein sequence ID" value="MFD2707004.1"/>
    <property type="molecule type" value="Genomic_DNA"/>
</dbReference>
<dbReference type="RefSeq" id="WP_380714324.1">
    <property type="nucleotide sequence ID" value="NZ_JBHUML010000006.1"/>
</dbReference>
<dbReference type="Proteomes" id="UP001597520">
    <property type="component" value="Unassembled WGS sequence"/>
</dbReference>
<dbReference type="InterPro" id="IPR008964">
    <property type="entry name" value="Invasin/intimin_cell_adhesion"/>
</dbReference>
<proteinExistence type="predicted"/>
<accession>A0ABW5T4Y6</accession>
<protein>
    <submittedName>
        <fullName evidence="2">Ig domain-containing protein</fullName>
    </submittedName>
</protein>
<reference evidence="3" key="1">
    <citation type="journal article" date="2019" name="Int. J. Syst. Evol. Microbiol.">
        <title>The Global Catalogue of Microorganisms (GCM) 10K type strain sequencing project: providing services to taxonomists for standard genome sequencing and annotation.</title>
        <authorList>
            <consortium name="The Broad Institute Genomics Platform"/>
            <consortium name="The Broad Institute Genome Sequencing Center for Infectious Disease"/>
            <person name="Wu L."/>
            <person name="Ma J."/>
        </authorList>
    </citation>
    <scope>NUCLEOTIDE SEQUENCE [LARGE SCALE GENOMIC DNA]</scope>
    <source>
        <strain evidence="3">KCTC 33792</strain>
    </source>
</reference>
<feature type="domain" description="BIG2" evidence="1">
    <location>
        <begin position="3"/>
        <end position="80"/>
    </location>
</feature>
<dbReference type="InterPro" id="IPR003343">
    <property type="entry name" value="Big_2"/>
</dbReference>
<dbReference type="Gene3D" id="2.60.40.1080">
    <property type="match status" value="1"/>
</dbReference>
<name>A0ABW5T4Y6_9BACI</name>
<evidence type="ECO:0000259" key="1">
    <source>
        <dbReference type="SMART" id="SM00635"/>
    </source>
</evidence>
<dbReference type="SMART" id="SM00635">
    <property type="entry name" value="BID_2"/>
    <property type="match status" value="1"/>
</dbReference>
<organism evidence="2 3">
    <name type="scientific">Salibacterium lacus</name>
    <dbReference type="NCBI Taxonomy" id="1898109"/>
    <lineage>
        <taxon>Bacteria</taxon>
        <taxon>Bacillati</taxon>
        <taxon>Bacillota</taxon>
        <taxon>Bacilli</taxon>
        <taxon>Bacillales</taxon>
        <taxon>Bacillaceae</taxon>
    </lineage>
</organism>
<dbReference type="SUPFAM" id="SSF49373">
    <property type="entry name" value="Invasin/intimin cell-adhesion fragments"/>
    <property type="match status" value="1"/>
</dbReference>
<comment type="caution">
    <text evidence="2">The sequence shown here is derived from an EMBL/GenBank/DDBJ whole genome shotgun (WGS) entry which is preliminary data.</text>
</comment>
<evidence type="ECO:0000313" key="2">
    <source>
        <dbReference type="EMBL" id="MFD2707004.1"/>
    </source>
</evidence>
<keyword evidence="3" id="KW-1185">Reference proteome</keyword>